<dbReference type="EMBL" id="CAUOFW020002081">
    <property type="protein sequence ID" value="CAK9150938.1"/>
    <property type="molecule type" value="Genomic_DNA"/>
</dbReference>
<name>A0ABC8S1Y0_9AQUA</name>
<gene>
    <name evidence="2" type="ORF">ILEXP_LOCUS19097</name>
</gene>
<dbReference type="PANTHER" id="PTHR12300">
    <property type="entry name" value="HVA22-LIKE PROTEINS"/>
    <property type="match status" value="1"/>
</dbReference>
<reference evidence="2 3" key="1">
    <citation type="submission" date="2024-02" db="EMBL/GenBank/DDBJ databases">
        <authorList>
            <person name="Vignale AGUSTIN F."/>
            <person name="Sosa J E."/>
            <person name="Modenutti C."/>
        </authorList>
    </citation>
    <scope>NUCLEOTIDE SEQUENCE [LARGE SCALE GENOMIC DNA]</scope>
</reference>
<accession>A0ABC8S1Y0</accession>
<keyword evidence="1" id="KW-0812">Transmembrane</keyword>
<dbReference type="InterPro" id="IPR004345">
    <property type="entry name" value="TB2_DP1_HVA22"/>
</dbReference>
<dbReference type="GO" id="GO:0016020">
    <property type="term" value="C:membrane"/>
    <property type="evidence" value="ECO:0007669"/>
    <property type="project" value="UniProtKB-SubCell"/>
</dbReference>
<dbReference type="AlphaFoldDB" id="A0ABC8S1Y0"/>
<dbReference type="Proteomes" id="UP001642360">
    <property type="component" value="Unassembled WGS sequence"/>
</dbReference>
<dbReference type="Pfam" id="PF03134">
    <property type="entry name" value="TB2_DP1_HVA22"/>
    <property type="match status" value="1"/>
</dbReference>
<proteinExistence type="inferred from homology"/>
<comment type="similarity">
    <text evidence="1">Belongs to the DP1 family.</text>
</comment>
<comment type="subcellular location">
    <subcellularLocation>
        <location evidence="1">Membrane</location>
        <topology evidence="1">Multi-pass membrane protein</topology>
    </subcellularLocation>
</comment>
<evidence type="ECO:0000256" key="1">
    <source>
        <dbReference type="RuleBase" id="RU362006"/>
    </source>
</evidence>
<keyword evidence="1" id="KW-1133">Transmembrane helix</keyword>
<protein>
    <recommendedName>
        <fullName evidence="1">HVA22-like protein</fullName>
    </recommendedName>
</protein>
<dbReference type="PANTHER" id="PTHR12300:SF43">
    <property type="entry name" value="HVA22-LIKE PROTEIN"/>
    <property type="match status" value="1"/>
</dbReference>
<sequence>MGFVGLLQFSLKCFDVLAWPLVALVYPLCASVRAIETNSNCHMRKLVTYWVLFSLISLFELALVRVIEWLPFLPQIKLLFVCWLVIPRFDGAYYVYKSLVHLCLSVDRQSVVKWLNKPKDDVSLKPETFLAVAETYVQKNGTEALEKLIASKSKDSNSNLIVEEIKSAANAKEKEVATTIQCKQPNIVQKDVKAVEPPKQNAATAAKRVNLLSMGTRKLSFKGFYLGTRKLSFYVLEEFLSQLPECEECTWIA</sequence>
<comment type="caution">
    <text evidence="2">The sequence shown here is derived from an EMBL/GenBank/DDBJ whole genome shotgun (WGS) entry which is preliminary data.</text>
</comment>
<keyword evidence="1" id="KW-0472">Membrane</keyword>
<feature type="transmembrane region" description="Helical" evidence="1">
    <location>
        <begin position="16"/>
        <end position="35"/>
    </location>
</feature>
<evidence type="ECO:0000313" key="3">
    <source>
        <dbReference type="Proteomes" id="UP001642360"/>
    </source>
</evidence>
<evidence type="ECO:0000313" key="2">
    <source>
        <dbReference type="EMBL" id="CAK9150938.1"/>
    </source>
</evidence>
<keyword evidence="3" id="KW-1185">Reference proteome</keyword>
<organism evidence="2 3">
    <name type="scientific">Ilex paraguariensis</name>
    <name type="common">yerba mate</name>
    <dbReference type="NCBI Taxonomy" id="185542"/>
    <lineage>
        <taxon>Eukaryota</taxon>
        <taxon>Viridiplantae</taxon>
        <taxon>Streptophyta</taxon>
        <taxon>Embryophyta</taxon>
        <taxon>Tracheophyta</taxon>
        <taxon>Spermatophyta</taxon>
        <taxon>Magnoliopsida</taxon>
        <taxon>eudicotyledons</taxon>
        <taxon>Gunneridae</taxon>
        <taxon>Pentapetalae</taxon>
        <taxon>asterids</taxon>
        <taxon>campanulids</taxon>
        <taxon>Aquifoliales</taxon>
        <taxon>Aquifoliaceae</taxon>
        <taxon>Ilex</taxon>
    </lineage>
</organism>
<feature type="transmembrane region" description="Helical" evidence="1">
    <location>
        <begin position="47"/>
        <end position="66"/>
    </location>
</feature>